<evidence type="ECO:0000256" key="1">
    <source>
        <dbReference type="SAM" id="MobiDB-lite"/>
    </source>
</evidence>
<dbReference type="RefSeq" id="WP_212531635.1">
    <property type="nucleotide sequence ID" value="NZ_JAGSOG010000185.1"/>
</dbReference>
<dbReference type="AlphaFoldDB" id="A0A941ETT0"/>
<evidence type="ECO:0000313" key="2">
    <source>
        <dbReference type="EMBL" id="MBR7837166.1"/>
    </source>
</evidence>
<keyword evidence="3" id="KW-1185">Reference proteome</keyword>
<comment type="caution">
    <text evidence="2">The sequence shown here is derived from an EMBL/GenBank/DDBJ whole genome shotgun (WGS) entry which is preliminary data.</text>
</comment>
<sequence>MTHRTSFAGALVTMAIGAVLAFAVQSSPKYLDLRTAGVILMLGAAADLLIRTLIADSPLLGRESAEVAAVLEPIGEPVLDAAGNPVIVPNPASSPIGPPLVGPAPGTVPQGHAVPPGNTVPPGHLGDTLVVTEEPYPTVPGAASPGDQTAAMPVAPSTPRTSGPDSPAAVTTLAGRPVRPRSDMVSEQRRRWRYNGDD</sequence>
<dbReference type="EMBL" id="JAGSOG010000185">
    <property type="protein sequence ID" value="MBR7837166.1"/>
    <property type="molecule type" value="Genomic_DNA"/>
</dbReference>
<feature type="compositionally biased region" description="Basic and acidic residues" evidence="1">
    <location>
        <begin position="180"/>
        <end position="198"/>
    </location>
</feature>
<reference evidence="2" key="1">
    <citation type="submission" date="2021-04" db="EMBL/GenBank/DDBJ databases">
        <title>Genome based classification of Actinospica acidithermotolerans sp. nov., an actinobacterium isolated from an Indonesian hot spring.</title>
        <authorList>
            <person name="Kusuma A.B."/>
            <person name="Putra K.E."/>
            <person name="Nafisah S."/>
            <person name="Loh J."/>
            <person name="Nouioui I."/>
            <person name="Goodfellow M."/>
        </authorList>
    </citation>
    <scope>NUCLEOTIDE SEQUENCE</scope>
    <source>
        <strain evidence="2">CSCA 57</strain>
    </source>
</reference>
<name>A0A941ETT0_9ACTN</name>
<evidence type="ECO:0000313" key="3">
    <source>
        <dbReference type="Proteomes" id="UP000675781"/>
    </source>
</evidence>
<accession>A0A941ETT0</accession>
<gene>
    <name evidence="2" type="ORF">KDL01_28070</name>
</gene>
<dbReference type="Proteomes" id="UP000675781">
    <property type="component" value="Unassembled WGS sequence"/>
</dbReference>
<proteinExistence type="predicted"/>
<protein>
    <submittedName>
        <fullName evidence="2">Uncharacterized protein</fullName>
    </submittedName>
</protein>
<feature type="region of interest" description="Disordered" evidence="1">
    <location>
        <begin position="135"/>
        <end position="198"/>
    </location>
</feature>
<organism evidence="2 3">
    <name type="scientific">Actinospica durhamensis</name>
    <dbReference type="NCBI Taxonomy" id="1508375"/>
    <lineage>
        <taxon>Bacteria</taxon>
        <taxon>Bacillati</taxon>
        <taxon>Actinomycetota</taxon>
        <taxon>Actinomycetes</taxon>
        <taxon>Catenulisporales</taxon>
        <taxon>Actinospicaceae</taxon>
        <taxon>Actinospica</taxon>
    </lineage>
</organism>